<dbReference type="InterPro" id="IPR011251">
    <property type="entry name" value="Luciferase-like_dom"/>
</dbReference>
<feature type="binding site" evidence="6">
    <location>
        <position position="220"/>
    </location>
    <ligand>
        <name>FMN</name>
        <dbReference type="ChEBI" id="CHEBI:58210"/>
    </ligand>
</feature>
<dbReference type="CDD" id="cd01095">
    <property type="entry name" value="Nitrilotriacetate_monoxgenase"/>
    <property type="match status" value="1"/>
</dbReference>
<keyword evidence="3" id="KW-0560">Oxidoreductase</keyword>
<evidence type="ECO:0000256" key="1">
    <source>
        <dbReference type="ARBA" id="ARBA00022630"/>
    </source>
</evidence>
<evidence type="ECO:0000256" key="4">
    <source>
        <dbReference type="ARBA" id="ARBA00023033"/>
    </source>
</evidence>
<dbReference type="Gene3D" id="3.20.20.30">
    <property type="entry name" value="Luciferase-like domain"/>
    <property type="match status" value="1"/>
</dbReference>
<dbReference type="AlphaFoldDB" id="A0A1I5B767"/>
<evidence type="ECO:0000256" key="7">
    <source>
        <dbReference type="SAM" id="MobiDB-lite"/>
    </source>
</evidence>
<evidence type="ECO:0000256" key="6">
    <source>
        <dbReference type="PIRSR" id="PIRSR000337-1"/>
    </source>
</evidence>
<dbReference type="PIRSF" id="PIRSF000337">
    <property type="entry name" value="NTA_MOA"/>
    <property type="match status" value="1"/>
</dbReference>
<dbReference type="EMBL" id="FOUY01000019">
    <property type="protein sequence ID" value="SFN70543.1"/>
    <property type="molecule type" value="Genomic_DNA"/>
</dbReference>
<keyword evidence="4 9" id="KW-0503">Monooxygenase</keyword>
<evidence type="ECO:0000313" key="10">
    <source>
        <dbReference type="Proteomes" id="UP000199614"/>
    </source>
</evidence>
<feature type="binding site" evidence="6">
    <location>
        <position position="221"/>
    </location>
    <ligand>
        <name>FMN</name>
        <dbReference type="ChEBI" id="CHEBI:58210"/>
    </ligand>
</feature>
<keyword evidence="10" id="KW-1185">Reference proteome</keyword>
<dbReference type="InterPro" id="IPR036661">
    <property type="entry name" value="Luciferase-like_sf"/>
</dbReference>
<feature type="binding site" evidence="6">
    <location>
        <position position="146"/>
    </location>
    <ligand>
        <name>FMN</name>
        <dbReference type="ChEBI" id="CHEBI:58210"/>
    </ligand>
</feature>
<sequence>MSAAPRQMHLNAFLMGVGHHEAAWRLPWSRPHDILDVGHFQHLARIAERGRLDSVFFADGLAIGHAARHHVPNALDPVLLLTAIATATEHIGLISTASTGFSEPYTLARQFATLDHLSAGRAGWNIVTSGGDAEARDFGRDAADEHDRRYARAAEFLDVVTGLWDSWDDAAFVADKASGTFADTDLLHTLDHRGEFFGVRGPLNVPRGPQGHPLLVQAGSSPAGREFAARHAEAVFTAHQTLDDAQEFYRDLKARAAGHGRDPGQTAILPGIVPVLGATEAEARDLERRLDDLLVTDHGVAQVSTMLGLDLSEHPLDRPLPPLPPIEQINGNRSRYDLVARMAEREGLTLPEILARLGGGRGHRVVTGTPEQVADTLEVWFTEYAADGFNIMAPHLPRGLEDFVDHVVPELRRRGLFRTEYSATTLRGHYGLSRPRPARRRAGAGSGRSVTTAAAVSHPGC</sequence>
<feature type="binding site" evidence="6">
    <location>
        <position position="96"/>
    </location>
    <ligand>
        <name>FMN</name>
        <dbReference type="ChEBI" id="CHEBI:58210"/>
    </ligand>
</feature>
<dbReference type="Pfam" id="PF00296">
    <property type="entry name" value="Bac_luciferase"/>
    <property type="match status" value="1"/>
</dbReference>
<feature type="binding site" evidence="6">
    <location>
        <position position="150"/>
    </location>
    <ligand>
        <name>FMN</name>
        <dbReference type="ChEBI" id="CHEBI:58210"/>
    </ligand>
</feature>
<evidence type="ECO:0000256" key="5">
    <source>
        <dbReference type="ARBA" id="ARBA00033748"/>
    </source>
</evidence>
<evidence type="ECO:0000256" key="2">
    <source>
        <dbReference type="ARBA" id="ARBA00022643"/>
    </source>
</evidence>
<dbReference type="NCBIfam" id="TIGR03860">
    <property type="entry name" value="FMN_nitrolo"/>
    <property type="match status" value="1"/>
</dbReference>
<dbReference type="SUPFAM" id="SSF51679">
    <property type="entry name" value="Bacterial luciferase-like"/>
    <property type="match status" value="1"/>
</dbReference>
<dbReference type="InterPro" id="IPR016215">
    <property type="entry name" value="NTA_MOA"/>
</dbReference>
<accession>A0A1I5B767</accession>
<organism evidence="9 10">
    <name type="scientific">Pseudonocardia ammonioxydans</name>
    <dbReference type="NCBI Taxonomy" id="260086"/>
    <lineage>
        <taxon>Bacteria</taxon>
        <taxon>Bacillati</taxon>
        <taxon>Actinomycetota</taxon>
        <taxon>Actinomycetes</taxon>
        <taxon>Pseudonocardiales</taxon>
        <taxon>Pseudonocardiaceae</taxon>
        <taxon>Pseudonocardia</taxon>
    </lineage>
</organism>
<comment type="similarity">
    <text evidence="5">Belongs to the NtaA/SnaA/DszA monooxygenase family.</text>
</comment>
<name>A0A1I5B767_PSUAM</name>
<gene>
    <name evidence="9" type="ORF">SAMN05216207_1019111</name>
</gene>
<evidence type="ECO:0000313" key="9">
    <source>
        <dbReference type="EMBL" id="SFN70543.1"/>
    </source>
</evidence>
<feature type="binding site" evidence="6">
    <location>
        <position position="59"/>
    </location>
    <ligand>
        <name>FMN</name>
        <dbReference type="ChEBI" id="CHEBI:58210"/>
    </ligand>
</feature>
<dbReference type="STRING" id="260086.SAMN05216207_1019111"/>
<evidence type="ECO:0000259" key="8">
    <source>
        <dbReference type="Pfam" id="PF00296"/>
    </source>
</evidence>
<feature type="region of interest" description="Disordered" evidence="7">
    <location>
        <begin position="429"/>
        <end position="461"/>
    </location>
</feature>
<feature type="domain" description="Luciferase-like" evidence="8">
    <location>
        <begin position="36"/>
        <end position="379"/>
    </location>
</feature>
<protein>
    <submittedName>
        <fullName evidence="9">FMN-dependent oxidoreductase, nitrilotriacetate monooxygenase family</fullName>
    </submittedName>
</protein>
<dbReference type="GO" id="GO:0004497">
    <property type="term" value="F:monooxygenase activity"/>
    <property type="evidence" value="ECO:0007669"/>
    <property type="project" value="UniProtKB-KW"/>
</dbReference>
<reference evidence="9 10" key="1">
    <citation type="submission" date="2016-10" db="EMBL/GenBank/DDBJ databases">
        <authorList>
            <person name="de Groot N.N."/>
        </authorList>
    </citation>
    <scope>NUCLEOTIDE SEQUENCE [LARGE SCALE GENOMIC DNA]</scope>
    <source>
        <strain evidence="9 10">CGMCC 4.1877</strain>
    </source>
</reference>
<evidence type="ECO:0000256" key="3">
    <source>
        <dbReference type="ARBA" id="ARBA00023002"/>
    </source>
</evidence>
<proteinExistence type="inferred from homology"/>
<dbReference type="GO" id="GO:0016705">
    <property type="term" value="F:oxidoreductase activity, acting on paired donors, with incorporation or reduction of molecular oxygen"/>
    <property type="evidence" value="ECO:0007669"/>
    <property type="project" value="InterPro"/>
</dbReference>
<dbReference type="PANTHER" id="PTHR30011">
    <property type="entry name" value="ALKANESULFONATE MONOOXYGENASE-RELATED"/>
    <property type="match status" value="1"/>
</dbReference>
<keyword evidence="1 6" id="KW-0285">Flavoprotein</keyword>
<dbReference type="Proteomes" id="UP000199614">
    <property type="component" value="Unassembled WGS sequence"/>
</dbReference>
<dbReference type="InterPro" id="IPR051260">
    <property type="entry name" value="Diverse_substr_monoxygenases"/>
</dbReference>
<keyword evidence="2 6" id="KW-0288">FMN</keyword>
<dbReference type="PANTHER" id="PTHR30011:SF16">
    <property type="entry name" value="C2H2 FINGER DOMAIN TRANSCRIPTION FACTOR (EUROFUNG)-RELATED"/>
    <property type="match status" value="1"/>
</dbReference>